<proteinExistence type="predicted"/>
<keyword evidence="9" id="KW-1185">Reference proteome</keyword>
<name>A0ABV6YL86_UNCEI</name>
<dbReference type="PROSITE" id="PS00107">
    <property type="entry name" value="PROTEIN_KINASE_ATP"/>
    <property type="match status" value="1"/>
</dbReference>
<dbReference type="SUPFAM" id="SSF48452">
    <property type="entry name" value="TPR-like"/>
    <property type="match status" value="1"/>
</dbReference>
<reference evidence="8 9" key="1">
    <citation type="submission" date="2024-09" db="EMBL/GenBank/DDBJ databases">
        <authorList>
            <person name="D'Angelo T."/>
        </authorList>
    </citation>
    <scope>NUCLEOTIDE SEQUENCE [LARGE SCALE GENOMIC DNA]</scope>
    <source>
        <strain evidence="8">SAG AM-320-E07</strain>
    </source>
</reference>
<evidence type="ECO:0000256" key="2">
    <source>
        <dbReference type="ARBA" id="ARBA00022741"/>
    </source>
</evidence>
<feature type="binding site" evidence="5">
    <location>
        <position position="38"/>
    </location>
    <ligand>
        <name>ATP</name>
        <dbReference type="ChEBI" id="CHEBI:30616"/>
    </ligand>
</feature>
<evidence type="ECO:0000256" key="4">
    <source>
        <dbReference type="ARBA" id="ARBA00022840"/>
    </source>
</evidence>
<keyword evidence="3 8" id="KW-0418">Kinase</keyword>
<keyword evidence="6" id="KW-0812">Transmembrane</keyword>
<dbReference type="Gene3D" id="1.10.510.10">
    <property type="entry name" value="Transferase(Phosphotransferase) domain 1"/>
    <property type="match status" value="1"/>
</dbReference>
<organism evidence="8 9">
    <name type="scientific">Eiseniibacteriota bacterium</name>
    <dbReference type="NCBI Taxonomy" id="2212470"/>
    <lineage>
        <taxon>Bacteria</taxon>
        <taxon>Candidatus Eiseniibacteriota</taxon>
    </lineage>
</organism>
<keyword evidence="4 5" id="KW-0067">ATP-binding</keyword>
<dbReference type="SUPFAM" id="SSF56112">
    <property type="entry name" value="Protein kinase-like (PK-like)"/>
    <property type="match status" value="1"/>
</dbReference>
<evidence type="ECO:0000259" key="7">
    <source>
        <dbReference type="PROSITE" id="PS50011"/>
    </source>
</evidence>
<evidence type="ECO:0000256" key="5">
    <source>
        <dbReference type="PROSITE-ProRule" id="PRU10141"/>
    </source>
</evidence>
<dbReference type="Proteomes" id="UP001593833">
    <property type="component" value="Unassembled WGS sequence"/>
</dbReference>
<evidence type="ECO:0000256" key="3">
    <source>
        <dbReference type="ARBA" id="ARBA00022777"/>
    </source>
</evidence>
<protein>
    <submittedName>
        <fullName evidence="8">Protein kinase</fullName>
    </submittedName>
</protein>
<evidence type="ECO:0000256" key="1">
    <source>
        <dbReference type="ARBA" id="ARBA00022679"/>
    </source>
</evidence>
<dbReference type="InterPro" id="IPR011990">
    <property type="entry name" value="TPR-like_helical_dom_sf"/>
</dbReference>
<evidence type="ECO:0000313" key="8">
    <source>
        <dbReference type="EMBL" id="MFC1573093.1"/>
    </source>
</evidence>
<comment type="caution">
    <text evidence="8">The sequence shown here is derived from an EMBL/GenBank/DDBJ whole genome shotgun (WGS) entry which is preliminary data.</text>
</comment>
<feature type="domain" description="Protein kinase" evidence="7">
    <location>
        <begin position="9"/>
        <end position="271"/>
    </location>
</feature>
<dbReference type="InterPro" id="IPR011009">
    <property type="entry name" value="Kinase-like_dom_sf"/>
</dbReference>
<accession>A0ABV6YL86</accession>
<keyword evidence="6" id="KW-1133">Transmembrane helix</keyword>
<keyword evidence="6" id="KW-0472">Membrane</keyword>
<sequence length="781" mass="85950">MLGTTVSHYRILEKLGEGGMGVVYKAADTQLKRTVALKFLSPHVLGSPEGKARFIREAQAAAALDHTNICTVHEIAEIDGHTFIAMALVDGCSLREKVVSGPLDPDEAFEIAIQIGLGLRQAHRKGIVHRDINPGNIMVTTEGQVKILDFGLARSAEHSRMTKDGVAIGTVAYMSPEQARGEEVDERTDIWSLGVVLYEMLTGQLPFRGTGDQAIIYSILKEEPQGMDALGSKVSPEVQGAIAKALAKDPGERYQQIEDLLVALGVSVDVLDYGRPRPARVRVRSARTRRAYLPAGIVAVALLIVIGLYLSLRPRPPSLGGKSVAVLPLENLVAEGGNEWFSDGMTEDIITQVAKIKDLRVIAPTSVMKYKNTEEGLARIARDLGVGTIVTGTVRQAGDRALVTARIINPFTSELLWADSFDNARGDIFAVHTEVALQLAGALKARLTPDERSRISNVPTDNPEAYELYLKGRHFMTKREPIEIRKALAFFKQSIEKDSTYAPPHAGIANYHITLAIYNVVNPEEAFTKAKAAAERALSLDPNLSEAHTVRGAYEAMHGWDWSRSEREHRRAIELNPGSAWAHVWLSLHWRTRGRMDAALAEIQLARELDPLSGLVNSHLGMILIALKRCEEGITVMESCLEMDPYAVIIRMWLGSAYMSHGMFDQAIAELEESRRLAESDEFGLTILGRAYAFAGRRAEAERALEELHAFGSHRFSPYGIAAVHASLGQTDSAFVWLDRAYRMQDHWGAMNMAVDADPAFDGLRSDPRYRAVQRKMGVDG</sequence>
<dbReference type="EMBL" id="JBHPKH010000073">
    <property type="protein sequence ID" value="MFC1573093.1"/>
    <property type="molecule type" value="Genomic_DNA"/>
</dbReference>
<dbReference type="Gene3D" id="1.25.40.10">
    <property type="entry name" value="Tetratricopeptide repeat domain"/>
    <property type="match status" value="1"/>
</dbReference>
<dbReference type="PANTHER" id="PTHR43289:SF6">
    <property type="entry name" value="SERINE_THREONINE-PROTEIN KINASE NEKL-3"/>
    <property type="match status" value="1"/>
</dbReference>
<feature type="transmembrane region" description="Helical" evidence="6">
    <location>
        <begin position="291"/>
        <end position="312"/>
    </location>
</feature>
<evidence type="ECO:0000256" key="6">
    <source>
        <dbReference type="SAM" id="Phobius"/>
    </source>
</evidence>
<gene>
    <name evidence="8" type="ORF">ACFL6M_05785</name>
</gene>
<dbReference type="Pfam" id="PF00069">
    <property type="entry name" value="Pkinase"/>
    <property type="match status" value="1"/>
</dbReference>
<dbReference type="PANTHER" id="PTHR43289">
    <property type="entry name" value="MITOGEN-ACTIVATED PROTEIN KINASE KINASE KINASE 20-RELATED"/>
    <property type="match status" value="1"/>
</dbReference>
<dbReference type="GO" id="GO:0016301">
    <property type="term" value="F:kinase activity"/>
    <property type="evidence" value="ECO:0007669"/>
    <property type="project" value="UniProtKB-KW"/>
</dbReference>
<dbReference type="CDD" id="cd14014">
    <property type="entry name" value="STKc_PknB_like"/>
    <property type="match status" value="1"/>
</dbReference>
<dbReference type="Gene3D" id="3.30.200.20">
    <property type="entry name" value="Phosphorylase Kinase, domain 1"/>
    <property type="match status" value="1"/>
</dbReference>
<dbReference type="InterPro" id="IPR017441">
    <property type="entry name" value="Protein_kinase_ATP_BS"/>
</dbReference>
<dbReference type="Pfam" id="PF13432">
    <property type="entry name" value="TPR_16"/>
    <property type="match status" value="1"/>
</dbReference>
<keyword evidence="2 5" id="KW-0547">Nucleotide-binding</keyword>
<keyword evidence="1" id="KW-0808">Transferase</keyword>
<dbReference type="PROSITE" id="PS50011">
    <property type="entry name" value="PROTEIN_KINASE_DOM"/>
    <property type="match status" value="1"/>
</dbReference>
<evidence type="ECO:0000313" key="9">
    <source>
        <dbReference type="Proteomes" id="UP001593833"/>
    </source>
</evidence>
<dbReference type="InterPro" id="IPR000719">
    <property type="entry name" value="Prot_kinase_dom"/>
</dbReference>